<evidence type="ECO:0000313" key="3">
    <source>
        <dbReference type="Proteomes" id="UP001607303"/>
    </source>
</evidence>
<dbReference type="Proteomes" id="UP001607303">
    <property type="component" value="Unassembled WGS sequence"/>
</dbReference>
<feature type="region of interest" description="Disordered" evidence="1">
    <location>
        <begin position="43"/>
        <end position="64"/>
    </location>
</feature>
<dbReference type="AlphaFoldDB" id="A0ABD2AME6"/>
<name>A0ABD2AME6_VESMC</name>
<feature type="compositionally biased region" description="Gly residues" evidence="1">
    <location>
        <begin position="43"/>
        <end position="55"/>
    </location>
</feature>
<gene>
    <name evidence="2" type="ORF">V1477_020599</name>
</gene>
<reference evidence="2 3" key="1">
    <citation type="journal article" date="2024" name="Ann. Entomol. Soc. Am.">
        <title>Genomic analyses of the southern and eastern yellowjacket wasps (Hymenoptera: Vespidae) reveal evolutionary signatures of social life.</title>
        <authorList>
            <person name="Catto M.A."/>
            <person name="Caine P.B."/>
            <person name="Orr S.E."/>
            <person name="Hunt B.G."/>
            <person name="Goodisman M.A.D."/>
        </authorList>
    </citation>
    <scope>NUCLEOTIDE SEQUENCE [LARGE SCALE GENOMIC DNA]</scope>
    <source>
        <strain evidence="2">232</strain>
        <tissue evidence="2">Head and thorax</tissue>
    </source>
</reference>
<comment type="caution">
    <text evidence="2">The sequence shown here is derived from an EMBL/GenBank/DDBJ whole genome shotgun (WGS) entry which is preliminary data.</text>
</comment>
<organism evidence="2 3">
    <name type="scientific">Vespula maculifrons</name>
    <name type="common">Eastern yellow jacket</name>
    <name type="synonym">Wasp</name>
    <dbReference type="NCBI Taxonomy" id="7453"/>
    <lineage>
        <taxon>Eukaryota</taxon>
        <taxon>Metazoa</taxon>
        <taxon>Ecdysozoa</taxon>
        <taxon>Arthropoda</taxon>
        <taxon>Hexapoda</taxon>
        <taxon>Insecta</taxon>
        <taxon>Pterygota</taxon>
        <taxon>Neoptera</taxon>
        <taxon>Endopterygota</taxon>
        <taxon>Hymenoptera</taxon>
        <taxon>Apocrita</taxon>
        <taxon>Aculeata</taxon>
        <taxon>Vespoidea</taxon>
        <taxon>Vespidae</taxon>
        <taxon>Vespinae</taxon>
        <taxon>Vespula</taxon>
    </lineage>
</organism>
<accession>A0ABD2AME6</accession>
<keyword evidence="3" id="KW-1185">Reference proteome</keyword>
<evidence type="ECO:0000256" key="1">
    <source>
        <dbReference type="SAM" id="MobiDB-lite"/>
    </source>
</evidence>
<dbReference type="EMBL" id="JAYRBN010000116">
    <property type="protein sequence ID" value="KAL2721779.1"/>
    <property type="molecule type" value="Genomic_DNA"/>
</dbReference>
<proteinExistence type="predicted"/>
<sequence length="125" mass="13418">MRCGVVWRGVARHWATCPSPASVPVFPSSFVLPLYTRCVDGGSGDGGGGDGGSGDGDAANPPPISEKLWYLAGGARKLPRHDEEGNIVGARARKPRGTHRINFHPFGESDFYNAVTLVYSDFRRC</sequence>
<evidence type="ECO:0000313" key="2">
    <source>
        <dbReference type="EMBL" id="KAL2721779.1"/>
    </source>
</evidence>
<protein>
    <submittedName>
        <fullName evidence="2">Uncharacterized protein</fullName>
    </submittedName>
</protein>